<evidence type="ECO:0000256" key="13">
    <source>
        <dbReference type="RuleBase" id="RU361175"/>
    </source>
</evidence>
<evidence type="ECO:0000256" key="8">
    <source>
        <dbReference type="ARBA" id="ARBA00023295"/>
    </source>
</evidence>
<evidence type="ECO:0000256" key="1">
    <source>
        <dbReference type="ARBA" id="ARBA00000448"/>
    </source>
</evidence>
<evidence type="ECO:0000313" key="15">
    <source>
        <dbReference type="Proteomes" id="UP000192582"/>
    </source>
</evidence>
<evidence type="ECO:0000256" key="6">
    <source>
        <dbReference type="ARBA" id="ARBA00023001"/>
    </source>
</evidence>
<dbReference type="PANTHER" id="PTHR10353:SF36">
    <property type="entry name" value="LP05116P"/>
    <property type="match status" value="1"/>
</dbReference>
<dbReference type="PROSITE" id="PS00653">
    <property type="entry name" value="GLYCOSYL_HYDROL_F1_2"/>
    <property type="match status" value="1"/>
</dbReference>
<dbReference type="Gene3D" id="3.20.20.80">
    <property type="entry name" value="Glycosidases"/>
    <property type="match status" value="1"/>
</dbReference>
<dbReference type="Proteomes" id="UP000192582">
    <property type="component" value="Unassembled WGS sequence"/>
</dbReference>
<dbReference type="OrthoDB" id="1688691at2"/>
<evidence type="ECO:0000256" key="2">
    <source>
        <dbReference type="ARBA" id="ARBA00004987"/>
    </source>
</evidence>
<keyword evidence="5 13" id="KW-0378">Hydrolase</keyword>
<evidence type="ECO:0000256" key="9">
    <source>
        <dbReference type="ARBA" id="ARBA00023326"/>
    </source>
</evidence>
<evidence type="ECO:0000256" key="10">
    <source>
        <dbReference type="PIRSR" id="PIRSR617736-1"/>
    </source>
</evidence>
<dbReference type="EC" id="3.2.1.21" evidence="4 13"/>
<keyword evidence="6" id="KW-0136">Cellulose degradation</keyword>
<comment type="catalytic activity">
    <reaction evidence="1 13">
        <text>Hydrolysis of terminal, non-reducing beta-D-glucosyl residues with release of beta-D-glucose.</text>
        <dbReference type="EC" id="3.2.1.21"/>
    </reaction>
</comment>
<organism evidence="14 15">
    <name type="scientific">Deinococcus hopiensis KR-140</name>
    <dbReference type="NCBI Taxonomy" id="695939"/>
    <lineage>
        <taxon>Bacteria</taxon>
        <taxon>Thermotogati</taxon>
        <taxon>Deinococcota</taxon>
        <taxon>Deinococci</taxon>
        <taxon>Deinococcales</taxon>
        <taxon>Deinococcaceae</taxon>
        <taxon>Deinococcus</taxon>
    </lineage>
</organism>
<feature type="binding site" evidence="11">
    <location>
        <position position="123"/>
    </location>
    <ligand>
        <name>substrate</name>
    </ligand>
</feature>
<dbReference type="EMBL" id="FWWU01000007">
    <property type="protein sequence ID" value="SMB84760.1"/>
    <property type="molecule type" value="Genomic_DNA"/>
</dbReference>
<comment type="pathway">
    <text evidence="2">Glycan metabolism; cellulose degradation.</text>
</comment>
<dbReference type="SUPFAM" id="SSF51445">
    <property type="entry name" value="(Trans)glycosidases"/>
    <property type="match status" value="1"/>
</dbReference>
<gene>
    <name evidence="14" type="ORF">SAMN00790413_05281</name>
</gene>
<reference evidence="14 15" key="1">
    <citation type="submission" date="2017-04" db="EMBL/GenBank/DDBJ databases">
        <authorList>
            <person name="Afonso C.L."/>
            <person name="Miller P.J."/>
            <person name="Scott M.A."/>
            <person name="Spackman E."/>
            <person name="Goraichik I."/>
            <person name="Dimitrov K.M."/>
            <person name="Suarez D.L."/>
            <person name="Swayne D.E."/>
        </authorList>
    </citation>
    <scope>NUCLEOTIDE SEQUENCE [LARGE SCALE GENOMIC DNA]</scope>
    <source>
        <strain evidence="14 15">KR-140</strain>
    </source>
</reference>
<dbReference type="InterPro" id="IPR017736">
    <property type="entry name" value="Glyco_hydro_1_beta-glucosidase"/>
</dbReference>
<feature type="binding site" evidence="11">
    <location>
        <position position="22"/>
    </location>
    <ligand>
        <name>substrate</name>
    </ligand>
</feature>
<dbReference type="PRINTS" id="PR00131">
    <property type="entry name" value="GLHYDRLASE1"/>
</dbReference>
<keyword evidence="15" id="KW-1185">Reference proteome</keyword>
<dbReference type="AlphaFoldDB" id="A0A1W1UUN5"/>
<evidence type="ECO:0000256" key="11">
    <source>
        <dbReference type="PIRSR" id="PIRSR617736-2"/>
    </source>
</evidence>
<dbReference type="InterPro" id="IPR033132">
    <property type="entry name" value="GH_1_N_CS"/>
</dbReference>
<proteinExistence type="inferred from homology"/>
<feature type="binding site" evidence="11">
    <location>
        <position position="297"/>
    </location>
    <ligand>
        <name>substrate</name>
    </ligand>
</feature>
<evidence type="ECO:0000313" key="14">
    <source>
        <dbReference type="EMBL" id="SMB84760.1"/>
    </source>
</evidence>
<dbReference type="STRING" id="695939.SAMN00790413_05281"/>
<feature type="active site" description="Proton donor" evidence="10">
    <location>
        <position position="168"/>
    </location>
</feature>
<feature type="binding site" evidence="11">
    <location>
        <begin position="401"/>
        <end position="402"/>
    </location>
    <ligand>
        <name>substrate</name>
    </ligand>
</feature>
<dbReference type="FunFam" id="3.20.20.80:FF:000004">
    <property type="entry name" value="Beta-glucosidase 6-phospho-beta-glucosidase"/>
    <property type="match status" value="1"/>
</dbReference>
<feature type="binding site" evidence="11">
    <location>
        <position position="394"/>
    </location>
    <ligand>
        <name>substrate</name>
    </ligand>
</feature>
<protein>
    <recommendedName>
        <fullName evidence="4 13">Beta-glucosidase</fullName>
        <ecNumber evidence="4 13">3.2.1.21</ecNumber>
    </recommendedName>
</protein>
<evidence type="ECO:0000256" key="3">
    <source>
        <dbReference type="ARBA" id="ARBA00010838"/>
    </source>
</evidence>
<keyword evidence="9" id="KW-0624">Polysaccharide degradation</keyword>
<dbReference type="NCBIfam" id="TIGR03356">
    <property type="entry name" value="BGL"/>
    <property type="match status" value="1"/>
</dbReference>
<feature type="active site" description="Nucleophile" evidence="10 12">
    <location>
        <position position="347"/>
    </location>
</feature>
<comment type="similarity">
    <text evidence="3 13">Belongs to the glycosyl hydrolase 1 family.</text>
</comment>
<sequence>MPLSRQHFPSNFLWGTATASFQIEGAAHEDGRLPSIWDTFCAEPGRISDGSNGDVACDHYHRWEQDLDLIQSLGLSAYRFSIAWPRIIPTGTGAINEAGLDFYDRLVDGLIARGIQPHVTLYHWDLPQTLQDRGGWENRDTAYAFADYAAVVAARLGDRVKSYATFNEPWCVSILSNEIGHHAPGKQDRKAALAVAHHLHLAHGLALSRLRALNLTSQLGIVLNLTPAYPATDNEADRTAATLADGKGNRWFLDPILKGQYPHDIWEHYGAEVLPNVLPGDLELASQPIDFLGVNYYSRAFVSAGGKTLPEGTEYTDMGWEVYPEGLRDLLVRLHRDYQLPDLYITENGAAYPDVVSEDGQVHDGERTQYLQRHFQSALDAVQAGVPLKGYFVWSLLDNFEWAFGYSKRFGIVHVDYATQKRTVKDSALWLRDFLRVPTPA</sequence>
<evidence type="ECO:0000256" key="5">
    <source>
        <dbReference type="ARBA" id="ARBA00022801"/>
    </source>
</evidence>
<dbReference type="RefSeq" id="WP_084047095.1">
    <property type="nucleotide sequence ID" value="NZ_FWWU01000007.1"/>
</dbReference>
<evidence type="ECO:0000256" key="12">
    <source>
        <dbReference type="PROSITE-ProRule" id="PRU10055"/>
    </source>
</evidence>
<dbReference type="GO" id="GO:0008422">
    <property type="term" value="F:beta-glucosidase activity"/>
    <property type="evidence" value="ECO:0007669"/>
    <property type="project" value="UniProtKB-EC"/>
</dbReference>
<dbReference type="GO" id="GO:0030245">
    <property type="term" value="P:cellulose catabolic process"/>
    <property type="evidence" value="ECO:0007669"/>
    <property type="project" value="UniProtKB-KW"/>
</dbReference>
<keyword evidence="7" id="KW-0119">Carbohydrate metabolism</keyword>
<keyword evidence="8 13" id="KW-0326">Glycosidase</keyword>
<dbReference type="PANTHER" id="PTHR10353">
    <property type="entry name" value="GLYCOSYL HYDROLASE"/>
    <property type="match status" value="1"/>
</dbReference>
<dbReference type="InterPro" id="IPR018120">
    <property type="entry name" value="Glyco_hydro_1_AS"/>
</dbReference>
<accession>A0A1W1UUN5</accession>
<dbReference type="InterPro" id="IPR001360">
    <property type="entry name" value="Glyco_hydro_1"/>
</dbReference>
<dbReference type="InterPro" id="IPR017853">
    <property type="entry name" value="GH"/>
</dbReference>
<name>A0A1W1UUN5_9DEIO</name>
<evidence type="ECO:0000256" key="7">
    <source>
        <dbReference type="ARBA" id="ARBA00023277"/>
    </source>
</evidence>
<dbReference type="Pfam" id="PF00232">
    <property type="entry name" value="Glyco_hydro_1"/>
    <property type="match status" value="1"/>
</dbReference>
<dbReference type="PROSITE" id="PS00572">
    <property type="entry name" value="GLYCOSYL_HYDROL_F1_1"/>
    <property type="match status" value="1"/>
</dbReference>
<feature type="binding site" evidence="11">
    <location>
        <position position="167"/>
    </location>
    <ligand>
        <name>substrate</name>
    </ligand>
</feature>
<evidence type="ECO:0000256" key="4">
    <source>
        <dbReference type="ARBA" id="ARBA00012744"/>
    </source>
</evidence>